<dbReference type="InterPro" id="IPR054232">
    <property type="entry name" value="DUF6957"/>
</dbReference>
<dbReference type="Pfam" id="PF22275">
    <property type="entry name" value="DUF6957"/>
    <property type="match status" value="1"/>
</dbReference>
<protein>
    <recommendedName>
        <fullName evidence="1">DUF6957 domain-containing protein</fullName>
    </recommendedName>
</protein>
<reference evidence="2 3" key="1">
    <citation type="journal article" date="2020" name="Front. Microbiol.">
        <title>Toward Biorecycling: Isolation of a Soil Bacterium That Grows on a Polyurethane Oligomer and Monomer.</title>
        <authorList>
            <person name="Espinosa M.J.C."/>
            <person name="Blanco A.C."/>
            <person name="Schmidgall T."/>
            <person name="Atanasoff-Kardjalieff A.K."/>
            <person name="Kappelmeyer U."/>
            <person name="Tischler D."/>
            <person name="Pieper D.H."/>
            <person name="Heipieper H.J."/>
            <person name="Eberlein C."/>
        </authorList>
    </citation>
    <scope>NUCLEOTIDE SEQUENCE [LARGE SCALE GENOMIC DNA]</scope>
    <source>
        <strain evidence="2 3">TDA1</strain>
    </source>
</reference>
<dbReference type="EMBL" id="CP116669">
    <property type="protein sequence ID" value="WCH98042.1"/>
    <property type="molecule type" value="Genomic_DNA"/>
</dbReference>
<organism evidence="2 3">
    <name type="scientific">Pseudomonas capeferrum</name>
    <dbReference type="NCBI Taxonomy" id="1495066"/>
    <lineage>
        <taxon>Bacteria</taxon>
        <taxon>Pseudomonadati</taxon>
        <taxon>Pseudomonadota</taxon>
        <taxon>Gammaproteobacteria</taxon>
        <taxon>Pseudomonadales</taxon>
        <taxon>Pseudomonadaceae</taxon>
        <taxon>Pseudomonas</taxon>
    </lineage>
</organism>
<evidence type="ECO:0000259" key="1">
    <source>
        <dbReference type="Pfam" id="PF22275"/>
    </source>
</evidence>
<name>A0ABY7R2S4_9PSED</name>
<sequence>MWLSETIKVGKVEAALVADLLSEHGLSLEGDGQPDDVIVETACANNQGQPFYVVRDWLLLDIMVPSDVEDDLKAMGLQPTVVFANTVVYDSKARGSRVGAIRSSFQRVLDDYTFESMHTRFVLAGPGMRKHVSLPALLALENA</sequence>
<keyword evidence="3" id="KW-1185">Reference proteome</keyword>
<proteinExistence type="predicted"/>
<dbReference type="RefSeq" id="WP_052040662.1">
    <property type="nucleotide sequence ID" value="NZ_CP116669.1"/>
</dbReference>
<feature type="domain" description="DUF6957" evidence="1">
    <location>
        <begin position="35"/>
        <end position="137"/>
    </location>
</feature>
<accession>A0ABY7R2S4</accession>
<evidence type="ECO:0000313" key="3">
    <source>
        <dbReference type="Proteomes" id="UP001214301"/>
    </source>
</evidence>
<evidence type="ECO:0000313" key="2">
    <source>
        <dbReference type="EMBL" id="WCH98042.1"/>
    </source>
</evidence>
<dbReference type="Proteomes" id="UP001214301">
    <property type="component" value="Chromosome"/>
</dbReference>
<gene>
    <name evidence="2" type="ORF">PMC74_14760</name>
</gene>